<dbReference type="Pfam" id="PF00239">
    <property type="entry name" value="Resolvase"/>
    <property type="match status" value="1"/>
</dbReference>
<dbReference type="InterPro" id="IPR036162">
    <property type="entry name" value="Resolvase-like_N_sf"/>
</dbReference>
<evidence type="ECO:0000259" key="8">
    <source>
        <dbReference type="PROSITE" id="PS51736"/>
    </source>
</evidence>
<protein>
    <submittedName>
        <fullName evidence="9">Site-specific DNA recombinase</fullName>
    </submittedName>
</protein>
<dbReference type="PROSITE" id="PS51736">
    <property type="entry name" value="RECOMBINASES_3"/>
    <property type="match status" value="1"/>
</dbReference>
<evidence type="ECO:0000313" key="9">
    <source>
        <dbReference type="EMBL" id="SFK14698.1"/>
    </source>
</evidence>
<evidence type="ECO:0000256" key="6">
    <source>
        <dbReference type="PIRSR" id="PIRSR606118-50"/>
    </source>
</evidence>
<evidence type="ECO:0000313" key="10">
    <source>
        <dbReference type="Proteomes" id="UP000183299"/>
    </source>
</evidence>
<dbReference type="PANTHER" id="PTHR30461:SF2">
    <property type="entry name" value="SERINE RECOMBINASE PINE-RELATED"/>
    <property type="match status" value="1"/>
</dbReference>
<dbReference type="CDD" id="cd03768">
    <property type="entry name" value="SR_ResInv"/>
    <property type="match status" value="1"/>
</dbReference>
<keyword evidence="2" id="KW-0229">DNA integration</keyword>
<dbReference type="STRING" id="576117.SAMN04488138_1405"/>
<keyword evidence="4" id="KW-0238">DNA-binding</keyword>
<dbReference type="FunFam" id="3.40.50.1390:FF:000001">
    <property type="entry name" value="DNA recombinase"/>
    <property type="match status" value="1"/>
</dbReference>
<dbReference type="Gene3D" id="3.40.50.1390">
    <property type="entry name" value="Resolvase, N-terminal catalytic domain"/>
    <property type="match status" value="1"/>
</dbReference>
<proteinExistence type="inferred from homology"/>
<dbReference type="Proteomes" id="UP000183299">
    <property type="component" value="Unassembled WGS sequence"/>
</dbReference>
<keyword evidence="10" id="KW-1185">Reference proteome</keyword>
<evidence type="ECO:0000256" key="1">
    <source>
        <dbReference type="ARBA" id="ARBA00009913"/>
    </source>
</evidence>
<reference evidence="9 10" key="1">
    <citation type="submission" date="2016-10" db="EMBL/GenBank/DDBJ databases">
        <authorList>
            <person name="de Groot N.N."/>
        </authorList>
    </citation>
    <scope>NUCLEOTIDE SEQUENCE [LARGE SCALE GENOMIC DNA]</scope>
    <source>
        <strain evidence="9 10">CGMCC 1.8891</strain>
    </source>
</reference>
<dbReference type="SUPFAM" id="SSF53041">
    <property type="entry name" value="Resolvase-like"/>
    <property type="match status" value="1"/>
</dbReference>
<dbReference type="SMART" id="SM00857">
    <property type="entry name" value="Resolvase"/>
    <property type="match status" value="1"/>
</dbReference>
<dbReference type="EMBL" id="FORY01000040">
    <property type="protein sequence ID" value="SFK14698.1"/>
    <property type="molecule type" value="Genomic_DNA"/>
</dbReference>
<dbReference type="OrthoDB" id="2290206at2"/>
<keyword evidence="3" id="KW-0230">DNA invertase</keyword>
<evidence type="ECO:0000256" key="5">
    <source>
        <dbReference type="ARBA" id="ARBA00023172"/>
    </source>
</evidence>
<dbReference type="GO" id="GO:0003677">
    <property type="term" value="F:DNA binding"/>
    <property type="evidence" value="ECO:0007669"/>
    <property type="project" value="UniProtKB-KW"/>
</dbReference>
<evidence type="ECO:0000256" key="7">
    <source>
        <dbReference type="PROSITE-ProRule" id="PRU10137"/>
    </source>
</evidence>
<dbReference type="AlphaFoldDB" id="A0A1I3X4V3"/>
<sequence>MTDNSNNTRRKVGYARVSTQDQNLELQIEALKRAGVSEGLIFTDKMSGSKRERPGLQQALKLAQVDGTELVVWKLDRLGRSLLGILETVQLMADKEIRLVSLTEGLDLGTPMGRMVLHIMASLAEYERELIRERTMAGLRQARDEGKAHGRPASMTDERCEKAKAMLSDGAHVVKDILPALQEMEGPPIKRAALYNWVKAHKALEIENDTDDR</sequence>
<dbReference type="GeneID" id="98667071"/>
<gene>
    <name evidence="9" type="ORF">SAMN04488138_1405</name>
</gene>
<keyword evidence="5" id="KW-0233">DNA recombination</keyword>
<dbReference type="InterPro" id="IPR050639">
    <property type="entry name" value="SSR_resolvase"/>
</dbReference>
<dbReference type="PROSITE" id="PS00397">
    <property type="entry name" value="RECOMBINASES_1"/>
    <property type="match status" value="1"/>
</dbReference>
<evidence type="ECO:0000256" key="4">
    <source>
        <dbReference type="ARBA" id="ARBA00023125"/>
    </source>
</evidence>
<feature type="domain" description="Resolvase/invertase-type recombinase catalytic" evidence="8">
    <location>
        <begin position="10"/>
        <end position="146"/>
    </location>
</feature>
<dbReference type="PANTHER" id="PTHR30461">
    <property type="entry name" value="DNA-INVERTASE FROM LAMBDOID PROPHAGE"/>
    <property type="match status" value="1"/>
</dbReference>
<accession>A0A1I3X4V3</accession>
<feature type="active site" description="O-(5'-phospho-DNA)-serine intermediate" evidence="6 7">
    <location>
        <position position="18"/>
    </location>
</feature>
<evidence type="ECO:0000256" key="3">
    <source>
        <dbReference type="ARBA" id="ARBA00023100"/>
    </source>
</evidence>
<evidence type="ECO:0000256" key="2">
    <source>
        <dbReference type="ARBA" id="ARBA00022908"/>
    </source>
</evidence>
<dbReference type="InterPro" id="IPR006119">
    <property type="entry name" value="Resolv_N"/>
</dbReference>
<organism evidence="9 10">
    <name type="scientific">Celeribacter halophilus</name>
    <dbReference type="NCBI Taxonomy" id="576117"/>
    <lineage>
        <taxon>Bacteria</taxon>
        <taxon>Pseudomonadati</taxon>
        <taxon>Pseudomonadota</taxon>
        <taxon>Alphaproteobacteria</taxon>
        <taxon>Rhodobacterales</taxon>
        <taxon>Roseobacteraceae</taxon>
        <taxon>Celeribacter</taxon>
    </lineage>
</organism>
<dbReference type="GO" id="GO:0000150">
    <property type="term" value="F:DNA strand exchange activity"/>
    <property type="evidence" value="ECO:0007669"/>
    <property type="project" value="UniProtKB-KW"/>
</dbReference>
<name>A0A1I3X4V3_9RHOB</name>
<dbReference type="GO" id="GO:0015074">
    <property type="term" value="P:DNA integration"/>
    <property type="evidence" value="ECO:0007669"/>
    <property type="project" value="UniProtKB-KW"/>
</dbReference>
<dbReference type="InterPro" id="IPR006118">
    <property type="entry name" value="Recombinase_CS"/>
</dbReference>
<comment type="similarity">
    <text evidence="1">Belongs to the site-specific recombinase resolvase family.</text>
</comment>
<dbReference type="RefSeq" id="WP_066598923.1">
    <property type="nucleotide sequence ID" value="NZ_FORY01000040.1"/>
</dbReference>